<sequence length="259" mass="30180">MGARVLYLVFSLLILAGCKSENRNLEIANTNVEAINIPSELVSYYEDVDFNLLGEDLKDELSVTTIAKHTRFLEYYERHRYLYKTDEDPSNSKNVLLIYSGESRDKREFYSGSNKHPFQTFNTEHIYPRSFIENTAEADLHHLRTADTKINAKRRNYPFTSGSGNYKLVSNNSWYPGEEWVGDVSRMMFYLNLRYNEDFESVGNLDLFLKWNAEDPVSPIEIQRNEIIFKAQGNRNPFIDNPYLATLIWGGPKAENNWK</sequence>
<organism evidence="4 5">
    <name type="scientific">Gillisia mitskevichiae</name>
    <dbReference type="NCBI Taxonomy" id="270921"/>
    <lineage>
        <taxon>Bacteria</taxon>
        <taxon>Pseudomonadati</taxon>
        <taxon>Bacteroidota</taxon>
        <taxon>Flavobacteriia</taxon>
        <taxon>Flavobacteriales</taxon>
        <taxon>Flavobacteriaceae</taxon>
        <taxon>Gillisia</taxon>
    </lineage>
</organism>
<accession>A0A495PUV2</accession>
<dbReference type="PROSITE" id="PS51257">
    <property type="entry name" value="PROKAR_LIPOPROTEIN"/>
    <property type="match status" value="1"/>
</dbReference>
<comment type="similarity">
    <text evidence="1">Belongs to the EndA/NucM nuclease family.</text>
</comment>
<gene>
    <name evidence="4" type="ORF">BC962_1572</name>
</gene>
<dbReference type="AlphaFoldDB" id="A0A495PUV2"/>
<dbReference type="GO" id="GO:0016787">
    <property type="term" value="F:hydrolase activity"/>
    <property type="evidence" value="ECO:0007669"/>
    <property type="project" value="UniProtKB-KW"/>
</dbReference>
<keyword evidence="5" id="KW-1185">Reference proteome</keyword>
<dbReference type="GO" id="GO:0004519">
    <property type="term" value="F:endonuclease activity"/>
    <property type="evidence" value="ECO:0007669"/>
    <property type="project" value="UniProtKB-KW"/>
</dbReference>
<evidence type="ECO:0000313" key="5">
    <source>
        <dbReference type="Proteomes" id="UP000276282"/>
    </source>
</evidence>
<keyword evidence="2" id="KW-0540">Nuclease</keyword>
<dbReference type="SUPFAM" id="SSF54060">
    <property type="entry name" value="His-Me finger endonucleases"/>
    <property type="match status" value="1"/>
</dbReference>
<keyword evidence="4" id="KW-0255">Endonuclease</keyword>
<evidence type="ECO:0000256" key="2">
    <source>
        <dbReference type="ARBA" id="ARBA00022722"/>
    </source>
</evidence>
<evidence type="ECO:0000256" key="3">
    <source>
        <dbReference type="ARBA" id="ARBA00022801"/>
    </source>
</evidence>
<dbReference type="InterPro" id="IPR007346">
    <property type="entry name" value="Endonuclease-I"/>
</dbReference>
<dbReference type="PANTHER" id="PTHR33607">
    <property type="entry name" value="ENDONUCLEASE-1"/>
    <property type="match status" value="1"/>
</dbReference>
<dbReference type="EMBL" id="RBLG01000002">
    <property type="protein sequence ID" value="RKS53322.1"/>
    <property type="molecule type" value="Genomic_DNA"/>
</dbReference>
<dbReference type="RefSeq" id="WP_121345424.1">
    <property type="nucleotide sequence ID" value="NZ_RBLG01000002.1"/>
</dbReference>
<proteinExistence type="inferred from homology"/>
<keyword evidence="3" id="KW-0378">Hydrolase</keyword>
<evidence type="ECO:0000313" key="4">
    <source>
        <dbReference type="EMBL" id="RKS53322.1"/>
    </source>
</evidence>
<comment type="caution">
    <text evidence="4">The sequence shown here is derived from an EMBL/GenBank/DDBJ whole genome shotgun (WGS) entry which is preliminary data.</text>
</comment>
<dbReference type="PANTHER" id="PTHR33607:SF2">
    <property type="entry name" value="ENDONUCLEASE-1"/>
    <property type="match status" value="1"/>
</dbReference>
<dbReference type="InterPro" id="IPR044925">
    <property type="entry name" value="His-Me_finger_sf"/>
</dbReference>
<reference evidence="4 5" key="1">
    <citation type="submission" date="2018-10" db="EMBL/GenBank/DDBJ databases">
        <title>Genomic Encyclopedia of Archaeal and Bacterial Type Strains, Phase II (KMG-II): from individual species to whole genera.</title>
        <authorList>
            <person name="Goeker M."/>
        </authorList>
    </citation>
    <scope>NUCLEOTIDE SEQUENCE [LARGE SCALE GENOMIC DNA]</scope>
    <source>
        <strain evidence="4 5">DSM 19839</strain>
    </source>
</reference>
<evidence type="ECO:0000256" key="1">
    <source>
        <dbReference type="ARBA" id="ARBA00006429"/>
    </source>
</evidence>
<protein>
    <submittedName>
        <fullName evidence="4">Endonuclease I</fullName>
    </submittedName>
</protein>
<dbReference type="Proteomes" id="UP000276282">
    <property type="component" value="Unassembled WGS sequence"/>
</dbReference>
<dbReference type="Pfam" id="PF04231">
    <property type="entry name" value="Endonuclease_1"/>
    <property type="match status" value="1"/>
</dbReference>
<dbReference type="OrthoDB" id="9805017at2"/>
<name>A0A495PUV2_9FLAO</name>